<evidence type="ECO:0000313" key="1">
    <source>
        <dbReference type="EMBL" id="OMO53833.1"/>
    </source>
</evidence>
<name>A0A1R3G6X2_COCAP</name>
<dbReference type="AlphaFoldDB" id="A0A1R3G6X2"/>
<dbReference type="Gramene" id="OMO53833">
    <property type="protein sequence ID" value="OMO53833"/>
    <property type="gene ID" value="CCACVL1_28303"/>
</dbReference>
<keyword evidence="2" id="KW-1185">Reference proteome</keyword>
<reference evidence="1 2" key="1">
    <citation type="submission" date="2013-09" db="EMBL/GenBank/DDBJ databases">
        <title>Corchorus capsularis genome sequencing.</title>
        <authorList>
            <person name="Alam M."/>
            <person name="Haque M.S."/>
            <person name="Islam M.S."/>
            <person name="Emdad E.M."/>
            <person name="Islam M.M."/>
            <person name="Ahmed B."/>
            <person name="Halim A."/>
            <person name="Hossen Q.M.M."/>
            <person name="Hossain M.Z."/>
            <person name="Ahmed R."/>
            <person name="Khan M.M."/>
            <person name="Islam R."/>
            <person name="Rashid M.M."/>
            <person name="Khan S.A."/>
            <person name="Rahman M.S."/>
            <person name="Alam M."/>
        </authorList>
    </citation>
    <scope>NUCLEOTIDE SEQUENCE [LARGE SCALE GENOMIC DNA]</scope>
    <source>
        <strain evidence="2">cv. CVL-1</strain>
        <tissue evidence="1">Whole seedling</tissue>
    </source>
</reference>
<accession>A0A1R3G6X2</accession>
<dbReference type="EMBL" id="AWWV01015129">
    <property type="protein sequence ID" value="OMO53833.1"/>
    <property type="molecule type" value="Genomic_DNA"/>
</dbReference>
<proteinExistence type="predicted"/>
<evidence type="ECO:0000313" key="2">
    <source>
        <dbReference type="Proteomes" id="UP000188268"/>
    </source>
</evidence>
<gene>
    <name evidence="1" type="ORF">CCACVL1_28303</name>
</gene>
<organism evidence="1 2">
    <name type="scientific">Corchorus capsularis</name>
    <name type="common">Jute</name>
    <dbReference type="NCBI Taxonomy" id="210143"/>
    <lineage>
        <taxon>Eukaryota</taxon>
        <taxon>Viridiplantae</taxon>
        <taxon>Streptophyta</taxon>
        <taxon>Embryophyta</taxon>
        <taxon>Tracheophyta</taxon>
        <taxon>Spermatophyta</taxon>
        <taxon>Magnoliopsida</taxon>
        <taxon>eudicotyledons</taxon>
        <taxon>Gunneridae</taxon>
        <taxon>Pentapetalae</taxon>
        <taxon>rosids</taxon>
        <taxon>malvids</taxon>
        <taxon>Malvales</taxon>
        <taxon>Malvaceae</taxon>
        <taxon>Grewioideae</taxon>
        <taxon>Apeibeae</taxon>
        <taxon>Corchorus</taxon>
    </lineage>
</organism>
<protein>
    <submittedName>
        <fullName evidence="1">Uncharacterized protein</fullName>
    </submittedName>
</protein>
<dbReference type="Proteomes" id="UP000188268">
    <property type="component" value="Unassembled WGS sequence"/>
</dbReference>
<comment type="caution">
    <text evidence="1">The sequence shown here is derived from an EMBL/GenBank/DDBJ whole genome shotgun (WGS) entry which is preliminary data.</text>
</comment>
<sequence length="131" mass="14132">MEAQPLLPDLQDSPVHHNTFTRRRPINHSLKKDYGRQVAHTLALEIGAALASTDIKSARSFPFRLSAPVTEKSFPLFVSTVNSTSPKGSALNDPLMDALPDSGTSFSFGNFIQPALNEPMNTSSLKPVGGL</sequence>